<dbReference type="PROSITE" id="PS01135">
    <property type="entry name" value="FTSZ_2"/>
    <property type="match status" value="1"/>
</dbReference>
<dbReference type="GO" id="GO:0000917">
    <property type="term" value="P:division septum assembly"/>
    <property type="evidence" value="ECO:0007669"/>
    <property type="project" value="UniProtKB-KW"/>
</dbReference>
<dbReference type="InterPro" id="IPR024757">
    <property type="entry name" value="FtsZ_C"/>
</dbReference>
<reference evidence="10 11" key="1">
    <citation type="submission" date="2020-08" db="EMBL/GenBank/DDBJ databases">
        <title>Genomic Encyclopedia of Type Strains, Phase IV (KMG-V): Genome sequencing to study the core and pangenomes of soil and plant-associated prokaryotes.</title>
        <authorList>
            <person name="Whitman W."/>
        </authorList>
    </citation>
    <scope>NUCLEOTIDE SEQUENCE [LARGE SCALE GENOMIC DNA]</scope>
    <source>
        <strain evidence="10 11">M8UP14</strain>
    </source>
</reference>
<dbReference type="SUPFAM" id="SSF52490">
    <property type="entry name" value="Tubulin nucleotide-binding domain-like"/>
    <property type="match status" value="1"/>
</dbReference>
<evidence type="ECO:0000256" key="7">
    <source>
        <dbReference type="SAM" id="MobiDB-lite"/>
    </source>
</evidence>
<dbReference type="InterPro" id="IPR000158">
    <property type="entry name" value="Cell_div_FtsZ"/>
</dbReference>
<dbReference type="Gene3D" id="3.40.50.1440">
    <property type="entry name" value="Tubulin/FtsZ, GTPase domain"/>
    <property type="match status" value="1"/>
</dbReference>
<comment type="caution">
    <text evidence="10">The sequence shown here is derived from an EMBL/GenBank/DDBJ whole genome shotgun (WGS) entry which is preliminary data.</text>
</comment>
<keyword evidence="4 6" id="KW-0132">Cell division</keyword>
<dbReference type="Pfam" id="PF00091">
    <property type="entry name" value="Tubulin"/>
    <property type="match status" value="1"/>
</dbReference>
<dbReference type="Gene3D" id="3.30.1330.20">
    <property type="entry name" value="Tubulin/FtsZ, C-terminal domain"/>
    <property type="match status" value="1"/>
</dbReference>
<dbReference type="InterPro" id="IPR036525">
    <property type="entry name" value="Tubulin/FtsZ_GTPase_sf"/>
</dbReference>
<feature type="region of interest" description="Disordered" evidence="7">
    <location>
        <begin position="631"/>
        <end position="653"/>
    </location>
</feature>
<evidence type="ECO:0000256" key="1">
    <source>
        <dbReference type="ARBA" id="ARBA00009690"/>
    </source>
</evidence>
<evidence type="ECO:0000259" key="8">
    <source>
        <dbReference type="SMART" id="SM00864"/>
    </source>
</evidence>
<evidence type="ECO:0000313" key="10">
    <source>
        <dbReference type="EMBL" id="MBB5056365.1"/>
    </source>
</evidence>
<dbReference type="SMART" id="SM00864">
    <property type="entry name" value="Tubulin"/>
    <property type="match status" value="1"/>
</dbReference>
<dbReference type="GO" id="GO:0005737">
    <property type="term" value="C:cytoplasm"/>
    <property type="evidence" value="ECO:0007669"/>
    <property type="project" value="UniProtKB-SubCell"/>
</dbReference>
<gene>
    <name evidence="4" type="primary">ftsZ</name>
    <name evidence="10" type="ORF">HDF16_001034</name>
</gene>
<feature type="region of interest" description="Disordered" evidence="7">
    <location>
        <begin position="367"/>
        <end position="390"/>
    </location>
</feature>
<evidence type="ECO:0000256" key="2">
    <source>
        <dbReference type="ARBA" id="ARBA00022741"/>
    </source>
</evidence>
<comment type="similarity">
    <text evidence="1 4 6">Belongs to the FtsZ family.</text>
</comment>
<dbReference type="GO" id="GO:0051258">
    <property type="term" value="P:protein polymerization"/>
    <property type="evidence" value="ECO:0007669"/>
    <property type="project" value="UniProtKB-UniRule"/>
</dbReference>
<dbReference type="Proteomes" id="UP000540989">
    <property type="component" value="Unassembled WGS sequence"/>
</dbReference>
<accession>A0A7W7ZAK5</accession>
<feature type="binding site" evidence="4">
    <location>
        <position position="152"/>
    </location>
    <ligand>
        <name>GTP</name>
        <dbReference type="ChEBI" id="CHEBI:37565"/>
    </ligand>
</feature>
<feature type="binding site" evidence="4">
    <location>
        <begin position="30"/>
        <end position="34"/>
    </location>
    <ligand>
        <name>GTP</name>
        <dbReference type="ChEBI" id="CHEBI:37565"/>
    </ligand>
</feature>
<dbReference type="Pfam" id="PF12327">
    <property type="entry name" value="FtsZ_C"/>
    <property type="match status" value="1"/>
</dbReference>
<name>A0A7W7ZAK5_9BACT</name>
<dbReference type="InterPro" id="IPR045061">
    <property type="entry name" value="FtsZ/CetZ"/>
</dbReference>
<comment type="function">
    <text evidence="4 6">Essential cell division protein that forms a contractile ring structure (Z ring) at the future cell division site. The regulation of the ring assembly controls the timing and the location of cell division. One of the functions of the FtsZ ring is to recruit other cell division proteins to the septum to produce a new cell wall between the dividing cells. Binds GTP and shows GTPase activity.</text>
</comment>
<dbReference type="GO" id="GO:0003924">
    <property type="term" value="F:GTPase activity"/>
    <property type="evidence" value="ECO:0007669"/>
    <property type="project" value="UniProtKB-UniRule"/>
</dbReference>
<keyword evidence="4 6" id="KW-0717">Septation</keyword>
<dbReference type="RefSeq" id="WP_184214016.1">
    <property type="nucleotide sequence ID" value="NZ_JACHIP010000001.1"/>
</dbReference>
<keyword evidence="3 4" id="KW-0342">GTP-binding</keyword>
<keyword evidence="4" id="KW-0963">Cytoplasm</keyword>
<organism evidence="10 11">
    <name type="scientific">Granulicella aggregans</name>
    <dbReference type="NCBI Taxonomy" id="474949"/>
    <lineage>
        <taxon>Bacteria</taxon>
        <taxon>Pseudomonadati</taxon>
        <taxon>Acidobacteriota</taxon>
        <taxon>Terriglobia</taxon>
        <taxon>Terriglobales</taxon>
        <taxon>Acidobacteriaceae</taxon>
        <taxon>Granulicella</taxon>
    </lineage>
</organism>
<dbReference type="CDD" id="cd02201">
    <property type="entry name" value="FtsZ_type1"/>
    <property type="match status" value="1"/>
</dbReference>
<evidence type="ECO:0000256" key="3">
    <source>
        <dbReference type="ARBA" id="ARBA00023134"/>
    </source>
</evidence>
<evidence type="ECO:0000256" key="4">
    <source>
        <dbReference type="HAMAP-Rule" id="MF_00909"/>
    </source>
</evidence>
<proteinExistence type="inferred from homology"/>
<dbReference type="GO" id="GO:0005525">
    <property type="term" value="F:GTP binding"/>
    <property type="evidence" value="ECO:0007669"/>
    <property type="project" value="UniProtKB-UniRule"/>
</dbReference>
<dbReference type="NCBIfam" id="TIGR00065">
    <property type="entry name" value="ftsZ"/>
    <property type="match status" value="1"/>
</dbReference>
<feature type="domain" description="Tubulin/FtsZ 2-layer sandwich" evidence="9">
    <location>
        <begin position="215"/>
        <end position="333"/>
    </location>
</feature>
<dbReference type="InterPro" id="IPR018316">
    <property type="entry name" value="Tubulin/FtsZ_2-layer-sand-dom"/>
</dbReference>
<evidence type="ECO:0000259" key="9">
    <source>
        <dbReference type="SMART" id="SM00865"/>
    </source>
</evidence>
<protein>
    <recommendedName>
        <fullName evidence="4 5">Cell division protein FtsZ</fullName>
    </recommendedName>
</protein>
<keyword evidence="11" id="KW-1185">Reference proteome</keyword>
<feature type="binding site" evidence="4">
    <location>
        <position position="148"/>
    </location>
    <ligand>
        <name>GTP</name>
        <dbReference type="ChEBI" id="CHEBI:37565"/>
    </ligand>
</feature>
<feature type="domain" description="Tubulin/FtsZ GTPase" evidence="8">
    <location>
        <begin position="22"/>
        <end position="213"/>
    </location>
</feature>
<feature type="compositionally biased region" description="Basic and acidic residues" evidence="7">
    <location>
        <begin position="739"/>
        <end position="755"/>
    </location>
</feature>
<feature type="region of interest" description="Disordered" evidence="7">
    <location>
        <begin position="528"/>
        <end position="552"/>
    </location>
</feature>
<dbReference type="GO" id="GO:0032153">
    <property type="term" value="C:cell division site"/>
    <property type="evidence" value="ECO:0007669"/>
    <property type="project" value="UniProtKB-UniRule"/>
</dbReference>
<evidence type="ECO:0000256" key="6">
    <source>
        <dbReference type="RuleBase" id="RU000631"/>
    </source>
</evidence>
<feature type="compositionally biased region" description="Low complexity" evidence="7">
    <location>
        <begin position="367"/>
        <end position="380"/>
    </location>
</feature>
<dbReference type="PANTHER" id="PTHR30314">
    <property type="entry name" value="CELL DIVISION PROTEIN FTSZ-RELATED"/>
    <property type="match status" value="1"/>
</dbReference>
<evidence type="ECO:0000313" key="11">
    <source>
        <dbReference type="Proteomes" id="UP000540989"/>
    </source>
</evidence>
<feature type="binding site" evidence="4">
    <location>
        <position position="195"/>
    </location>
    <ligand>
        <name>GTP</name>
        <dbReference type="ChEBI" id="CHEBI:37565"/>
    </ligand>
</feature>
<dbReference type="InterPro" id="IPR037103">
    <property type="entry name" value="Tubulin/FtsZ-like_C"/>
</dbReference>
<dbReference type="InterPro" id="IPR003008">
    <property type="entry name" value="Tubulin_FtsZ_GTPase"/>
</dbReference>
<feature type="compositionally biased region" description="Basic and acidic residues" evidence="7">
    <location>
        <begin position="700"/>
        <end position="710"/>
    </location>
</feature>
<dbReference type="InterPro" id="IPR020805">
    <property type="entry name" value="Cell_div_FtsZ_CS"/>
</dbReference>
<evidence type="ECO:0000256" key="5">
    <source>
        <dbReference type="NCBIfam" id="TIGR00065"/>
    </source>
</evidence>
<dbReference type="PRINTS" id="PR00423">
    <property type="entry name" value="CELLDVISFTSZ"/>
</dbReference>
<dbReference type="AlphaFoldDB" id="A0A7W7ZAK5"/>
<dbReference type="PANTHER" id="PTHR30314:SF3">
    <property type="entry name" value="MITOCHONDRIAL DIVISION PROTEIN FSZA"/>
    <property type="match status" value="1"/>
</dbReference>
<keyword evidence="4 6" id="KW-0131">Cell cycle</keyword>
<dbReference type="SUPFAM" id="SSF55307">
    <property type="entry name" value="Tubulin C-terminal domain-like"/>
    <property type="match status" value="1"/>
</dbReference>
<dbReference type="InterPro" id="IPR008280">
    <property type="entry name" value="Tub_FtsZ_C"/>
</dbReference>
<dbReference type="HAMAP" id="MF_00909">
    <property type="entry name" value="FtsZ"/>
    <property type="match status" value="1"/>
</dbReference>
<comment type="subunit">
    <text evidence="4">Homodimer. Polymerizes to form a dynamic ring structure in a strictly GTP-dependent manner. Interacts directly with several other division proteins.</text>
</comment>
<dbReference type="SMART" id="SM00865">
    <property type="entry name" value="Tubulin_C"/>
    <property type="match status" value="1"/>
</dbReference>
<feature type="binding site" evidence="4">
    <location>
        <begin position="117"/>
        <end position="119"/>
    </location>
    <ligand>
        <name>GTP</name>
        <dbReference type="ChEBI" id="CHEBI:37565"/>
    </ligand>
</feature>
<feature type="region of interest" description="Disordered" evidence="7">
    <location>
        <begin position="694"/>
        <end position="839"/>
    </location>
</feature>
<keyword evidence="2 4" id="KW-0547">Nucleotide-binding</keyword>
<dbReference type="EMBL" id="JACHIP010000001">
    <property type="protein sequence ID" value="MBB5056365.1"/>
    <property type="molecule type" value="Genomic_DNA"/>
</dbReference>
<sequence length="839" mass="90261">MPTPQHPVAPARQPEDVAHGARIKVVGVGGGGSNAIDRMIDFGLEGVEFIALNTDVQALEVSKAPVRGQLGSLLTHGLSAGSDPNVGRRAAIQDVNEIAEVLEGADMVFITAGLGGGTGTGAAPVIAAIASEMGALTVAIVTRPFNFEGKRRMAIADWGIDHLLRYVDTLIVIPNEKLLSVAKDAPFFESFKIADDFLRQAVQSITDIITTEGVINRDFADVKTTMAGMGYAVMGTASRSGPTRAVDAVMDAMASPLLEEGAIDGARGILINITGSSTLRLSEVNAASRVIQSVAHEDATIIFGAVLDERLGDEVKATVIATGFRNDGRDRSERRARLLRADGPEAAEPEPAAPELLILEPAAPGPLELEPAIPESLEPEPAAPKPAEPEAAVKIPSIEPQIDETPLAESPLPYQHEAIDVPSAEIATTDVEAVDIEAPQAEEIETAGVDVELLEEEQITASEATFEEPGVEALEVEQPEAVSEQIEETAQHADQHLAIEAEVEVYDGEEVLVEDPPQHHSLEVEDLEPASFDSSEPLAANEEPDPRLRDEEEDWIEAIREIARLAEPAFEVEDQETPNPDVEEHRIVAHKAANTLAPPEDRTLVAPVNVSASAHLSTTRRAAMAAYAAVSFPEAEPETESETATGQSQPKPVNAFAQVLEARRRFVENMAKNPAVAESSNPALVAPLETHELAPYPETHMQEESRRYDEAEVETEPVQRRQARLSRPVTIEAEPARALAEKGTDSRDGLGRRPDMALFNGTVGASGTDNPGVKDDLPKSLPDPNRRLQREGTEERNGELFESRWNSQIPVPSFGFSERKSHTEEVDDLDTPSFLRRGK</sequence>
<comment type="subcellular location">
    <subcellularLocation>
        <location evidence="4">Cytoplasm</location>
    </subcellularLocation>
    <text evidence="4">Assembles at midcell at the inner surface of the cytoplasmic membrane.</text>
</comment>
<feature type="compositionally biased region" description="Basic and acidic residues" evidence="7">
    <location>
        <begin position="772"/>
        <end position="802"/>
    </location>
</feature>
<dbReference type="FunFam" id="3.40.50.1440:FF:000001">
    <property type="entry name" value="Cell division protein FtsZ"/>
    <property type="match status" value="1"/>
</dbReference>
<dbReference type="GO" id="GO:0043093">
    <property type="term" value="P:FtsZ-dependent cytokinesis"/>
    <property type="evidence" value="ECO:0007669"/>
    <property type="project" value="UniProtKB-UniRule"/>
</dbReference>